<gene>
    <name evidence="2" type="ORF">GCM10012280_72110</name>
</gene>
<dbReference type="RefSeq" id="WP_189136056.1">
    <property type="nucleotide sequence ID" value="NZ_BMMS01000108.1"/>
</dbReference>
<protein>
    <submittedName>
        <fullName evidence="2">Uncharacterized protein</fullName>
    </submittedName>
</protein>
<name>A0A917ZYV2_9ACTN</name>
<dbReference type="EMBL" id="BMMS01000108">
    <property type="protein sequence ID" value="GGP01389.1"/>
    <property type="molecule type" value="Genomic_DNA"/>
</dbReference>
<feature type="region of interest" description="Disordered" evidence="1">
    <location>
        <begin position="1"/>
        <end position="50"/>
    </location>
</feature>
<evidence type="ECO:0000313" key="3">
    <source>
        <dbReference type="Proteomes" id="UP000641932"/>
    </source>
</evidence>
<accession>A0A917ZYV2</accession>
<reference evidence="2" key="2">
    <citation type="submission" date="2020-09" db="EMBL/GenBank/DDBJ databases">
        <authorList>
            <person name="Sun Q."/>
            <person name="Zhou Y."/>
        </authorList>
    </citation>
    <scope>NUCLEOTIDE SEQUENCE</scope>
    <source>
        <strain evidence="2">CGMCC 4.7201</strain>
    </source>
</reference>
<dbReference type="AlphaFoldDB" id="A0A917ZYV2"/>
<proteinExistence type="predicted"/>
<reference evidence="2" key="1">
    <citation type="journal article" date="2014" name="Int. J. Syst. Evol. Microbiol.">
        <title>Complete genome sequence of Corynebacterium casei LMG S-19264T (=DSM 44701T), isolated from a smear-ripened cheese.</title>
        <authorList>
            <consortium name="US DOE Joint Genome Institute (JGI-PGF)"/>
            <person name="Walter F."/>
            <person name="Albersmeier A."/>
            <person name="Kalinowski J."/>
            <person name="Ruckert C."/>
        </authorList>
    </citation>
    <scope>NUCLEOTIDE SEQUENCE</scope>
    <source>
        <strain evidence="2">CGMCC 4.7201</strain>
    </source>
</reference>
<dbReference type="Proteomes" id="UP000641932">
    <property type="component" value="Unassembled WGS sequence"/>
</dbReference>
<evidence type="ECO:0000256" key="1">
    <source>
        <dbReference type="SAM" id="MobiDB-lite"/>
    </source>
</evidence>
<evidence type="ECO:0000313" key="2">
    <source>
        <dbReference type="EMBL" id="GGP01389.1"/>
    </source>
</evidence>
<comment type="caution">
    <text evidence="2">The sequence shown here is derived from an EMBL/GenBank/DDBJ whole genome shotgun (WGS) entry which is preliminary data.</text>
</comment>
<organism evidence="2 3">
    <name type="scientific">Wenjunlia tyrosinilytica</name>
    <dbReference type="NCBI Taxonomy" id="1544741"/>
    <lineage>
        <taxon>Bacteria</taxon>
        <taxon>Bacillati</taxon>
        <taxon>Actinomycetota</taxon>
        <taxon>Actinomycetes</taxon>
        <taxon>Kitasatosporales</taxon>
        <taxon>Streptomycetaceae</taxon>
        <taxon>Wenjunlia</taxon>
    </lineage>
</organism>
<sequence>MTREHHRPVKERGVHADVPSGEPGQGGRMGTAGAVAENPGYPATAGGSQG</sequence>
<keyword evidence="3" id="KW-1185">Reference proteome</keyword>